<reference evidence="13 14" key="1">
    <citation type="journal article" date="2014" name="Appl. Environ. Microbiol.">
        <title>Genomic encyclopedia of type strains of the genus Bifidobacterium.</title>
        <authorList>
            <person name="Milani C."/>
            <person name="Lugli G.A."/>
            <person name="Duranti S."/>
            <person name="Turroni F."/>
            <person name="Bottacini F."/>
            <person name="Mangifesta M."/>
            <person name="Sanchez B."/>
            <person name="Viappiani A."/>
            <person name="Mancabelli L."/>
            <person name="Taminiau B."/>
            <person name="Delcenserie V."/>
            <person name="Barrangou R."/>
            <person name="Margolles A."/>
            <person name="van Sinderen D."/>
            <person name="Ventura M."/>
        </authorList>
    </citation>
    <scope>NUCLEOTIDE SEQUENCE [LARGE SCALE GENOMIC DNA]</scope>
    <source>
        <strain evidence="13 14">LMG 11587</strain>
    </source>
</reference>
<dbReference type="InterPro" id="IPR017945">
    <property type="entry name" value="DHBP_synth_RibB-like_a/b_dom"/>
</dbReference>
<keyword evidence="14" id="KW-1185">Reference proteome</keyword>
<dbReference type="GO" id="GO:0008033">
    <property type="term" value="P:tRNA processing"/>
    <property type="evidence" value="ECO:0007669"/>
    <property type="project" value="UniProtKB-KW"/>
</dbReference>
<keyword evidence="4" id="KW-0963">Cytoplasm</keyword>
<proteinExistence type="inferred from homology"/>
<dbReference type="GO" id="GO:0005737">
    <property type="term" value="C:cytoplasm"/>
    <property type="evidence" value="ECO:0007669"/>
    <property type="project" value="UniProtKB-SubCell"/>
</dbReference>
<evidence type="ECO:0000256" key="4">
    <source>
        <dbReference type="ARBA" id="ARBA00022490"/>
    </source>
</evidence>
<evidence type="ECO:0000256" key="3">
    <source>
        <dbReference type="ARBA" id="ARBA00012584"/>
    </source>
</evidence>
<dbReference type="PANTHER" id="PTHR17490">
    <property type="entry name" value="SUA5"/>
    <property type="match status" value="1"/>
</dbReference>
<dbReference type="RefSeq" id="WP_033490521.1">
    <property type="nucleotide sequence ID" value="NZ_CP006018.1"/>
</dbReference>
<keyword evidence="5" id="KW-0808">Transferase</keyword>
<comment type="subcellular location">
    <subcellularLocation>
        <location evidence="1">Cytoplasm</location>
    </subcellularLocation>
</comment>
<dbReference type="InterPro" id="IPR006070">
    <property type="entry name" value="Sua5-like_dom"/>
</dbReference>
<dbReference type="EMBL" id="CP006018">
    <property type="protein sequence ID" value="AIC92256.1"/>
    <property type="molecule type" value="Genomic_DNA"/>
</dbReference>
<dbReference type="GO" id="GO:0006450">
    <property type="term" value="P:regulation of translational fidelity"/>
    <property type="evidence" value="ECO:0007669"/>
    <property type="project" value="TreeGrafter"/>
</dbReference>
<evidence type="ECO:0000256" key="11">
    <source>
        <dbReference type="ARBA" id="ARBA00048366"/>
    </source>
</evidence>
<dbReference type="GO" id="GO:0005524">
    <property type="term" value="F:ATP binding"/>
    <property type="evidence" value="ECO:0007669"/>
    <property type="project" value="UniProtKB-KW"/>
</dbReference>
<accession>A0A087VVF0</accession>
<dbReference type="Gene3D" id="3.90.870.10">
    <property type="entry name" value="DHBP synthase"/>
    <property type="match status" value="1"/>
</dbReference>
<gene>
    <name evidence="13" type="ORF">BINDI_0993</name>
</gene>
<evidence type="ECO:0000313" key="14">
    <source>
        <dbReference type="Proteomes" id="UP000028569"/>
    </source>
</evidence>
<evidence type="ECO:0000256" key="1">
    <source>
        <dbReference type="ARBA" id="ARBA00004496"/>
    </source>
</evidence>
<dbReference type="Proteomes" id="UP000028569">
    <property type="component" value="Chromosome"/>
</dbReference>
<comment type="similarity">
    <text evidence="2">Belongs to the SUA5 family.</text>
</comment>
<dbReference type="GO" id="GO:0000049">
    <property type="term" value="F:tRNA binding"/>
    <property type="evidence" value="ECO:0007669"/>
    <property type="project" value="TreeGrafter"/>
</dbReference>
<keyword evidence="6" id="KW-0819">tRNA processing</keyword>
<dbReference type="SUPFAM" id="SSF55821">
    <property type="entry name" value="YrdC/RibB"/>
    <property type="match status" value="1"/>
</dbReference>
<dbReference type="PROSITE" id="PS51163">
    <property type="entry name" value="YRDC"/>
    <property type="match status" value="1"/>
</dbReference>
<dbReference type="EC" id="2.7.7.87" evidence="3"/>
<dbReference type="OrthoDB" id="9814580at2"/>
<feature type="domain" description="YrdC-like" evidence="12">
    <location>
        <begin position="9"/>
        <end position="200"/>
    </location>
</feature>
<evidence type="ECO:0000313" key="13">
    <source>
        <dbReference type="EMBL" id="AIC92256.1"/>
    </source>
</evidence>
<evidence type="ECO:0000256" key="6">
    <source>
        <dbReference type="ARBA" id="ARBA00022694"/>
    </source>
</evidence>
<organism evidence="13 14">
    <name type="scientific">Bifidobacterium [indicum] DSM 20214 = LMG 11587</name>
    <dbReference type="NCBI Taxonomy" id="1341694"/>
    <lineage>
        <taxon>Bacteria</taxon>
        <taxon>Bacillati</taxon>
        <taxon>Actinomycetota</taxon>
        <taxon>Actinomycetes</taxon>
        <taxon>Bifidobacteriales</taxon>
        <taxon>Bifidobacteriaceae</taxon>
        <taxon>Bifidobacterium</taxon>
    </lineage>
</organism>
<protein>
    <recommendedName>
        <fullName evidence="10">L-threonylcarbamoyladenylate synthase</fullName>
        <ecNumber evidence="3">2.7.7.87</ecNumber>
    </recommendedName>
    <alternativeName>
        <fullName evidence="10">L-threonylcarbamoyladenylate synthase</fullName>
    </alternativeName>
</protein>
<evidence type="ECO:0000256" key="9">
    <source>
        <dbReference type="ARBA" id="ARBA00022840"/>
    </source>
</evidence>
<dbReference type="KEGG" id="bii:BINDI_0993"/>
<keyword evidence="9" id="KW-0067">ATP-binding</keyword>
<comment type="catalytic activity">
    <reaction evidence="11">
        <text>L-threonine + hydrogencarbonate + ATP = L-threonylcarbamoyladenylate + diphosphate + H2O</text>
        <dbReference type="Rhea" id="RHEA:36407"/>
        <dbReference type="ChEBI" id="CHEBI:15377"/>
        <dbReference type="ChEBI" id="CHEBI:17544"/>
        <dbReference type="ChEBI" id="CHEBI:30616"/>
        <dbReference type="ChEBI" id="CHEBI:33019"/>
        <dbReference type="ChEBI" id="CHEBI:57926"/>
        <dbReference type="ChEBI" id="CHEBI:73682"/>
        <dbReference type="EC" id="2.7.7.87"/>
    </reaction>
</comment>
<dbReference type="NCBIfam" id="TIGR00057">
    <property type="entry name" value="L-threonylcarbamoyladenylate synthase"/>
    <property type="match status" value="1"/>
</dbReference>
<dbReference type="AlphaFoldDB" id="A0A087VVF0"/>
<dbReference type="PANTHER" id="PTHR17490:SF16">
    <property type="entry name" value="THREONYLCARBAMOYL-AMP SYNTHASE"/>
    <property type="match status" value="1"/>
</dbReference>
<dbReference type="HOGENOM" id="CLU_031397_3_1_11"/>
<dbReference type="Pfam" id="PF01300">
    <property type="entry name" value="Sua5_yciO_yrdC"/>
    <property type="match status" value="1"/>
</dbReference>
<keyword evidence="7" id="KW-0548">Nucleotidyltransferase</keyword>
<name>A0A087VVF0_9BIFI</name>
<evidence type="ECO:0000256" key="7">
    <source>
        <dbReference type="ARBA" id="ARBA00022695"/>
    </source>
</evidence>
<evidence type="ECO:0000256" key="10">
    <source>
        <dbReference type="ARBA" id="ARBA00029774"/>
    </source>
</evidence>
<evidence type="ECO:0000256" key="5">
    <source>
        <dbReference type="ARBA" id="ARBA00022679"/>
    </source>
</evidence>
<evidence type="ECO:0000256" key="2">
    <source>
        <dbReference type="ARBA" id="ARBA00007663"/>
    </source>
</evidence>
<dbReference type="InterPro" id="IPR050156">
    <property type="entry name" value="TC-AMP_synthase_SUA5"/>
</dbReference>
<dbReference type="GO" id="GO:0003725">
    <property type="term" value="F:double-stranded RNA binding"/>
    <property type="evidence" value="ECO:0007669"/>
    <property type="project" value="InterPro"/>
</dbReference>
<evidence type="ECO:0000259" key="12">
    <source>
        <dbReference type="PROSITE" id="PS51163"/>
    </source>
</evidence>
<dbReference type="GO" id="GO:0061710">
    <property type="term" value="F:L-threonylcarbamoyladenylate synthase"/>
    <property type="evidence" value="ECO:0007669"/>
    <property type="project" value="UniProtKB-EC"/>
</dbReference>
<keyword evidence="8" id="KW-0547">Nucleotide-binding</keyword>
<sequence length="219" mass="22953">MSQVLDCSHDSLLRLAEVIGRGELAVVPTDTVYGIVCDPCNDQAIARLFAAKQRARTKSIQVLLDSVEAIPALKLSLPSPLDILADRFLPGSFSPICLVGEGCGLCTPRQESDCRTQAVRVPDSDVCRSLLGMTGPLAASSANRSGNPSVRTVEEAREQLGDSVACYLDGGPTPGSVASTVVEADAGDPDGIRILRQGVIDQAALRKVIREVAAEGGRA</sequence>
<evidence type="ECO:0000256" key="8">
    <source>
        <dbReference type="ARBA" id="ARBA00022741"/>
    </source>
</evidence>